<dbReference type="SMART" id="SM00955">
    <property type="entry name" value="RNB"/>
    <property type="match status" value="1"/>
</dbReference>
<dbReference type="GO" id="GO:0000178">
    <property type="term" value="C:exosome (RNase complex)"/>
    <property type="evidence" value="ECO:0007669"/>
    <property type="project" value="UniProtKB-KW"/>
</dbReference>
<keyword evidence="12" id="KW-0460">Magnesium</keyword>
<evidence type="ECO:0000256" key="13">
    <source>
        <dbReference type="ARBA" id="ARBA00022884"/>
    </source>
</evidence>
<dbReference type="PANTHER" id="PTHR23355">
    <property type="entry name" value="RIBONUCLEASE"/>
    <property type="match status" value="1"/>
</dbReference>
<keyword evidence="8" id="KW-0540">Nuclease</keyword>
<evidence type="ECO:0000259" key="16">
    <source>
        <dbReference type="SMART" id="SM00955"/>
    </source>
</evidence>
<evidence type="ECO:0000256" key="3">
    <source>
        <dbReference type="ARBA" id="ARBA00004496"/>
    </source>
</evidence>
<evidence type="ECO:0000313" key="17">
    <source>
        <dbReference type="EMBL" id="CAB9510598.1"/>
    </source>
</evidence>
<dbReference type="GO" id="GO:0005737">
    <property type="term" value="C:cytoplasm"/>
    <property type="evidence" value="ECO:0007669"/>
    <property type="project" value="UniProtKB-SubCell"/>
</dbReference>
<feature type="region of interest" description="Disordered" evidence="15">
    <location>
        <begin position="898"/>
        <end position="917"/>
    </location>
</feature>
<dbReference type="GO" id="GO:0003723">
    <property type="term" value="F:RNA binding"/>
    <property type="evidence" value="ECO:0007669"/>
    <property type="project" value="UniProtKB-KW"/>
</dbReference>
<protein>
    <recommendedName>
        <fullName evidence="6">DIS3-like exonuclease 1</fullName>
        <ecNumber evidence="5">3.1.13.1</ecNumber>
    </recommendedName>
</protein>
<dbReference type="Proteomes" id="UP001153069">
    <property type="component" value="Unassembled WGS sequence"/>
</dbReference>
<evidence type="ECO:0000256" key="10">
    <source>
        <dbReference type="ARBA" id="ARBA00022835"/>
    </source>
</evidence>
<keyword evidence="18" id="KW-1185">Reference proteome</keyword>
<evidence type="ECO:0000256" key="9">
    <source>
        <dbReference type="ARBA" id="ARBA00022801"/>
    </source>
</evidence>
<evidence type="ECO:0000256" key="6">
    <source>
        <dbReference type="ARBA" id="ARBA00016366"/>
    </source>
</evidence>
<evidence type="ECO:0000256" key="12">
    <source>
        <dbReference type="ARBA" id="ARBA00022842"/>
    </source>
</evidence>
<keyword evidence="13" id="KW-0694">RNA-binding</keyword>
<keyword evidence="10" id="KW-0271">Exosome</keyword>
<dbReference type="InterPro" id="IPR050180">
    <property type="entry name" value="RNR_Ribonuclease"/>
</dbReference>
<keyword evidence="11 17" id="KW-0269">Exonuclease</keyword>
<dbReference type="PANTHER" id="PTHR23355:SF30">
    <property type="entry name" value="DIS3-LIKE EXONUCLEASE 1"/>
    <property type="match status" value="1"/>
</dbReference>
<accession>A0A9N8HHE1</accession>
<dbReference type="PROSITE" id="PS01175">
    <property type="entry name" value="RIBONUCLEASE_II"/>
    <property type="match status" value="1"/>
</dbReference>
<evidence type="ECO:0000256" key="11">
    <source>
        <dbReference type="ARBA" id="ARBA00022839"/>
    </source>
</evidence>
<dbReference type="Pfam" id="PF00773">
    <property type="entry name" value="RNB"/>
    <property type="match status" value="1"/>
</dbReference>
<evidence type="ECO:0000256" key="7">
    <source>
        <dbReference type="ARBA" id="ARBA00022490"/>
    </source>
</evidence>
<dbReference type="GO" id="GO:0008859">
    <property type="term" value="F:exoribonuclease II activity"/>
    <property type="evidence" value="ECO:0007669"/>
    <property type="project" value="UniProtKB-EC"/>
</dbReference>
<reference evidence="17" key="1">
    <citation type="submission" date="2020-06" db="EMBL/GenBank/DDBJ databases">
        <authorList>
            <consortium name="Plant Systems Biology data submission"/>
        </authorList>
    </citation>
    <scope>NUCLEOTIDE SEQUENCE</scope>
    <source>
        <strain evidence="17">D6</strain>
    </source>
</reference>
<dbReference type="OrthoDB" id="372421at2759"/>
<dbReference type="InterPro" id="IPR012340">
    <property type="entry name" value="NA-bd_OB-fold"/>
</dbReference>
<comment type="subcellular location">
    <subcellularLocation>
        <location evidence="3">Cytoplasm</location>
    </subcellularLocation>
</comment>
<dbReference type="EC" id="3.1.13.1" evidence="5"/>
<feature type="region of interest" description="Disordered" evidence="15">
    <location>
        <begin position="355"/>
        <end position="376"/>
    </location>
</feature>
<dbReference type="EMBL" id="CAICTM010000442">
    <property type="protein sequence ID" value="CAB9510598.1"/>
    <property type="molecule type" value="Genomic_DNA"/>
</dbReference>
<gene>
    <name evidence="17" type="ORF">SEMRO_443_G144170.1</name>
</gene>
<dbReference type="Gene3D" id="2.40.50.700">
    <property type="match status" value="1"/>
</dbReference>
<organism evidence="17 18">
    <name type="scientific">Seminavis robusta</name>
    <dbReference type="NCBI Taxonomy" id="568900"/>
    <lineage>
        <taxon>Eukaryota</taxon>
        <taxon>Sar</taxon>
        <taxon>Stramenopiles</taxon>
        <taxon>Ochrophyta</taxon>
        <taxon>Bacillariophyta</taxon>
        <taxon>Bacillariophyceae</taxon>
        <taxon>Bacillariophycidae</taxon>
        <taxon>Naviculales</taxon>
        <taxon>Naviculaceae</taxon>
        <taxon>Seminavis</taxon>
    </lineage>
</organism>
<dbReference type="Gene3D" id="2.40.50.690">
    <property type="match status" value="1"/>
</dbReference>
<feature type="compositionally biased region" description="Acidic residues" evidence="15">
    <location>
        <begin position="900"/>
        <end position="917"/>
    </location>
</feature>
<evidence type="ECO:0000256" key="15">
    <source>
        <dbReference type="SAM" id="MobiDB-lite"/>
    </source>
</evidence>
<evidence type="ECO:0000256" key="8">
    <source>
        <dbReference type="ARBA" id="ARBA00022722"/>
    </source>
</evidence>
<dbReference type="Pfam" id="PF17849">
    <property type="entry name" value="OB_Dis3"/>
    <property type="match status" value="1"/>
</dbReference>
<dbReference type="InterPro" id="IPR001900">
    <property type="entry name" value="RNase_II/R"/>
</dbReference>
<keyword evidence="9" id="KW-0378">Hydrolase</keyword>
<comment type="caution">
    <text evidence="17">The sequence shown here is derived from an EMBL/GenBank/DDBJ whole genome shotgun (WGS) entry which is preliminary data.</text>
</comment>
<sequence length="1343" mass="149594">MNTPLSSSSMDPWQHRHFQKEKLRARERYWHWHKPVCGQKQDRLLIIPDGPTWRKYLALFLHLAEQQQQQQNVGSQQKLQLVLLESAVELMDWRNLNPCVKVDDDDGSFIREATAMRERTKVLQFMERQEQQQQSALLVRPFCDLSVREEYDEWDFLGYSTMSVVERSRHALIRAARMLQEETTQPVLLIVQDSHDRSQLEEQTANDDDTHVKIVDIQGFLNHIHGAGNVEISSDEEQSLLDLRIRCEEEYTRRNRSVSSIATSAGGNEALHEYLPKEEYEQGLRNGTLVQGRLDVTKQNPKEAFVTVGDNNKQYFVNQRKDHFNRTLNGDMVVLEPLPESEWGRPVGRRRLVFNADGNEDDSDSNNADGGGTPVPSARVVAIAKPSPRSQYIATMVDKPLQDEGHILLVPMDVRIPKIRIATKAWQKFSNQRLLVQVDGWEIGSNYPHGRCLEVLGPIGDLEVEIKCLLIENEILLEPFSAAATARLPPAGPQWKVPPEEIQKRRDLRTSRRIFSVDPPGCQDIDDTMHAQVLPNGDVEVGVHIADVTHFVSHNSPLDLEAQKRGTTFYLVDRRFDMLPSLLSSDLCSLHGEVDRLAVSVIWTLSPDMEIVKDVWYGRTVIHNCQAMTYDQAHNILHDKPPDEPDKPLPPPLTAGYPVSMSQVPQLKKDLTILRDLGRLLKRRREEVGGAVDLSSGDLGGELKFTLDKNGNPVAVKPKKELEIHNTIAEMMIYANGYVASKIFDSFPESALLRVHRSVEQSRFDSLKSVLDVGGVSLEGSSNRALANTLKKVEKAGAVVNSLIKSLATRAMSEAQYICTGQQKDGLNLLHYGLGVDRYTHFTSPIRRYADVVVHKQLLAALEEPAQVAGGVKTFAAAAERKVMESVPDSKVISIMAGEGLDDGPATEDDNDNDDDVDDMLDFLIDGAAELALGEGALGDLGEDDADDLLDSLVEGAADLVLGGDDNAETTPEPDGKVKVLEADIPTDHADNEIDEQRANDASVETYGGSEVARIADSLNRQNRMAKHSSMECQNLFLSLYFREHEETEQAVVTSIRENGFFVYVPKFDISGPVYIRDVSGDVQIDPSFVGLSSAAGQEPTMGFASSNSTCRRFPSGTCTLVEPADGSPGEARLEVSVPQGKCKFVVKTVDVVSINLRSDDWDVRSRVPPPRFLLVSKGSRPPPGFGQTPTAATKITSQVLQEGKQEVNVAGLKKTISKKKVFPSMFDALRDLHIPPVLENVPLRSTTERSAKKEKGTDSYLQEEFKGRMVFRGFVNPDTRSASQEAAITAASQAAAQRRANAMETHDRRNEYDSVRNIERNVMARTQRLAADKRNTRKSKGK</sequence>
<feature type="domain" description="RNB" evidence="16">
    <location>
        <begin position="505"/>
        <end position="864"/>
    </location>
</feature>
<comment type="cofactor">
    <cofactor evidence="2">
        <name>Mg(2+)</name>
        <dbReference type="ChEBI" id="CHEBI:18420"/>
    </cofactor>
</comment>
<dbReference type="InterPro" id="IPR033771">
    <property type="entry name" value="Rrp44_CSD1"/>
</dbReference>
<evidence type="ECO:0000256" key="4">
    <source>
        <dbReference type="ARBA" id="ARBA00005785"/>
    </source>
</evidence>
<comment type="catalytic activity">
    <reaction evidence="1">
        <text>Exonucleolytic cleavage in the 3'- to 5'-direction to yield nucleoside 5'-phosphates.</text>
        <dbReference type="EC" id="3.1.13.1"/>
    </reaction>
</comment>
<dbReference type="InterPro" id="IPR041505">
    <property type="entry name" value="Dis3_CSD2"/>
</dbReference>
<dbReference type="Pfam" id="PF17216">
    <property type="entry name" value="Rrp44_CSD1"/>
    <property type="match status" value="1"/>
</dbReference>
<evidence type="ECO:0000256" key="2">
    <source>
        <dbReference type="ARBA" id="ARBA00001946"/>
    </source>
</evidence>
<dbReference type="SUPFAM" id="SSF50249">
    <property type="entry name" value="Nucleic acid-binding proteins"/>
    <property type="match status" value="3"/>
</dbReference>
<keyword evidence="7" id="KW-0963">Cytoplasm</keyword>
<dbReference type="GO" id="GO:0006402">
    <property type="term" value="P:mRNA catabolic process"/>
    <property type="evidence" value="ECO:0007669"/>
    <property type="project" value="TreeGrafter"/>
</dbReference>
<dbReference type="InterPro" id="IPR022966">
    <property type="entry name" value="RNase_II/R_CS"/>
</dbReference>
<comment type="similarity">
    <text evidence="4 14">Belongs to the RNR ribonuclease family.</text>
</comment>
<name>A0A9N8HHE1_9STRA</name>
<evidence type="ECO:0000256" key="5">
    <source>
        <dbReference type="ARBA" id="ARBA00012163"/>
    </source>
</evidence>
<evidence type="ECO:0000313" key="18">
    <source>
        <dbReference type="Proteomes" id="UP001153069"/>
    </source>
</evidence>
<dbReference type="Gene3D" id="2.40.50.140">
    <property type="entry name" value="Nucleic acid-binding proteins"/>
    <property type="match status" value="1"/>
</dbReference>
<proteinExistence type="inferred from homology"/>
<evidence type="ECO:0000256" key="1">
    <source>
        <dbReference type="ARBA" id="ARBA00001849"/>
    </source>
</evidence>
<evidence type="ECO:0000256" key="14">
    <source>
        <dbReference type="RuleBase" id="RU003901"/>
    </source>
</evidence>